<dbReference type="EMBL" id="JAVIJP010000017">
    <property type="protein sequence ID" value="KAL3640148.1"/>
    <property type="molecule type" value="Genomic_DNA"/>
</dbReference>
<accession>A0ABD3DD75</accession>
<organism evidence="2 3">
    <name type="scientific">Castilleja foliolosa</name>
    <dbReference type="NCBI Taxonomy" id="1961234"/>
    <lineage>
        <taxon>Eukaryota</taxon>
        <taxon>Viridiplantae</taxon>
        <taxon>Streptophyta</taxon>
        <taxon>Embryophyta</taxon>
        <taxon>Tracheophyta</taxon>
        <taxon>Spermatophyta</taxon>
        <taxon>Magnoliopsida</taxon>
        <taxon>eudicotyledons</taxon>
        <taxon>Gunneridae</taxon>
        <taxon>Pentapetalae</taxon>
        <taxon>asterids</taxon>
        <taxon>lamiids</taxon>
        <taxon>Lamiales</taxon>
        <taxon>Orobanchaceae</taxon>
        <taxon>Pedicularideae</taxon>
        <taxon>Castillejinae</taxon>
        <taxon>Castilleja</taxon>
    </lineage>
</organism>
<feature type="compositionally biased region" description="Low complexity" evidence="1">
    <location>
        <begin position="38"/>
        <end position="47"/>
    </location>
</feature>
<evidence type="ECO:0000313" key="3">
    <source>
        <dbReference type="Proteomes" id="UP001632038"/>
    </source>
</evidence>
<name>A0ABD3DD75_9LAMI</name>
<gene>
    <name evidence="2" type="ORF">CASFOL_015116</name>
</gene>
<sequence length="166" mass="18366">MATALLAKRAPSSIENTSSLFRCAFGFIRNLSAATPTNNSAASAAAPGVGAEKPKPKRKKKKNLFEVAQFLPNWGLGYHMAKTHWTGVSYEITKINLYKDGRHGKAWGIVHKDGFASCRCPEENKWGPQALLEIHPELKKSRRKCPEARIADCLNLIRSYKTSLLA</sequence>
<reference evidence="3" key="1">
    <citation type="journal article" date="2024" name="IScience">
        <title>Strigolactones Initiate the Formation of Haustorium-like Structures in Castilleja.</title>
        <authorList>
            <person name="Buerger M."/>
            <person name="Peterson D."/>
            <person name="Chory J."/>
        </authorList>
    </citation>
    <scope>NUCLEOTIDE SEQUENCE [LARGE SCALE GENOMIC DNA]</scope>
</reference>
<evidence type="ECO:0000313" key="2">
    <source>
        <dbReference type="EMBL" id="KAL3640148.1"/>
    </source>
</evidence>
<dbReference type="InterPro" id="IPR032053">
    <property type="entry name" value="Ribosomal_mS34"/>
</dbReference>
<dbReference type="Proteomes" id="UP001632038">
    <property type="component" value="Unassembled WGS sequence"/>
</dbReference>
<dbReference type="Pfam" id="PF16053">
    <property type="entry name" value="MRP-S34"/>
    <property type="match status" value="1"/>
</dbReference>
<protein>
    <submittedName>
        <fullName evidence="2">Uncharacterized protein</fullName>
    </submittedName>
</protein>
<dbReference type="PANTHER" id="PTHR35316">
    <property type="entry name" value="28S RIBOSOMAL S34 PROTEIN"/>
    <property type="match status" value="1"/>
</dbReference>
<comment type="caution">
    <text evidence="2">The sequence shown here is derived from an EMBL/GenBank/DDBJ whole genome shotgun (WGS) entry which is preliminary data.</text>
</comment>
<proteinExistence type="predicted"/>
<evidence type="ECO:0000256" key="1">
    <source>
        <dbReference type="SAM" id="MobiDB-lite"/>
    </source>
</evidence>
<dbReference type="PANTHER" id="PTHR35316:SF1">
    <property type="entry name" value="28S RIBOSOMAL S34 PROTEIN"/>
    <property type="match status" value="1"/>
</dbReference>
<keyword evidence="3" id="KW-1185">Reference proteome</keyword>
<dbReference type="AlphaFoldDB" id="A0ABD3DD75"/>
<feature type="region of interest" description="Disordered" evidence="1">
    <location>
        <begin position="38"/>
        <end position="60"/>
    </location>
</feature>